<proteinExistence type="inferred from homology"/>
<evidence type="ECO:0000256" key="4">
    <source>
        <dbReference type="ARBA" id="ARBA00013673"/>
    </source>
</evidence>
<evidence type="ECO:0000256" key="3">
    <source>
        <dbReference type="ARBA" id="ARBA00012328"/>
    </source>
</evidence>
<comment type="similarity">
    <text evidence="2">Belongs to the RNA methyltransferase RsmE family.</text>
</comment>
<evidence type="ECO:0000256" key="6">
    <source>
        <dbReference type="ARBA" id="ARBA00022552"/>
    </source>
</evidence>
<dbReference type="GO" id="GO:0070475">
    <property type="term" value="P:rRNA base methylation"/>
    <property type="evidence" value="ECO:0007669"/>
    <property type="project" value="TreeGrafter"/>
</dbReference>
<dbReference type="PANTHER" id="PTHR30027">
    <property type="entry name" value="RIBOSOMAL RNA SMALL SUBUNIT METHYLTRANSFERASE E"/>
    <property type="match status" value="1"/>
</dbReference>
<evidence type="ECO:0000256" key="5">
    <source>
        <dbReference type="ARBA" id="ARBA00022490"/>
    </source>
</evidence>
<dbReference type="InterPro" id="IPR029026">
    <property type="entry name" value="tRNA_m1G_MTases_N"/>
</dbReference>
<dbReference type="InterPro" id="IPR046886">
    <property type="entry name" value="RsmE_MTase_dom"/>
</dbReference>
<dbReference type="Pfam" id="PF04452">
    <property type="entry name" value="Methyltrans_RNA"/>
    <property type="match status" value="1"/>
</dbReference>
<evidence type="ECO:0000256" key="7">
    <source>
        <dbReference type="ARBA" id="ARBA00022603"/>
    </source>
</evidence>
<sequence>MRQATELGVAGVTPILTERVVVALEPGKAEKKSIRRQKIAEEAAKQSHRLSVPKVNAPLDWESALRELAGFDQVVVFWEEEHDRLLSEVLQPEAAHIALVVGPEGGLSGGEIADLKALGAGVASMGEYILRTETAGPIAVALTLYEYARTSRDRR</sequence>
<organism evidence="14 15">
    <name type="scientific">Candidatus Aquicultor primus</name>
    <dbReference type="NCBI Taxonomy" id="1797195"/>
    <lineage>
        <taxon>Bacteria</taxon>
        <taxon>Bacillati</taxon>
        <taxon>Actinomycetota</taxon>
        <taxon>Candidatus Aquicultoria</taxon>
        <taxon>Candidatus Aquicultorales</taxon>
        <taxon>Candidatus Aquicultoraceae</taxon>
        <taxon>Candidatus Aquicultor</taxon>
    </lineage>
</organism>
<evidence type="ECO:0000256" key="2">
    <source>
        <dbReference type="ARBA" id="ARBA00005528"/>
    </source>
</evidence>
<name>A0A1F2UMW7_9ACTN</name>
<dbReference type="NCBIfam" id="TIGR00046">
    <property type="entry name" value="RsmE family RNA methyltransferase"/>
    <property type="match status" value="1"/>
</dbReference>
<accession>A0A1F2UMW7</accession>
<evidence type="ECO:0000256" key="11">
    <source>
        <dbReference type="ARBA" id="ARBA00033196"/>
    </source>
</evidence>
<evidence type="ECO:0000256" key="1">
    <source>
        <dbReference type="ARBA" id="ARBA00004496"/>
    </source>
</evidence>
<evidence type="ECO:0000256" key="9">
    <source>
        <dbReference type="ARBA" id="ARBA00022691"/>
    </source>
</evidence>
<comment type="function">
    <text evidence="10">Specifically methylates the N3 position of the uracil ring of uridine 1498 (m3U1498) in 16S rRNA. Acts on the fully assembled 30S ribosomal subunit.</text>
</comment>
<protein>
    <recommendedName>
        <fullName evidence="4">Ribosomal RNA small subunit methyltransferase E</fullName>
        <ecNumber evidence="3">2.1.1.193</ecNumber>
    </recommendedName>
    <alternativeName>
        <fullName evidence="11">16S rRNA m3U1498 methyltransferase</fullName>
    </alternativeName>
</protein>
<evidence type="ECO:0000256" key="10">
    <source>
        <dbReference type="ARBA" id="ARBA00025699"/>
    </source>
</evidence>
<dbReference type="GO" id="GO:0070042">
    <property type="term" value="F:rRNA (uridine-N3-)-methyltransferase activity"/>
    <property type="evidence" value="ECO:0007669"/>
    <property type="project" value="TreeGrafter"/>
</dbReference>
<dbReference type="EMBL" id="MELI01000099">
    <property type="protein sequence ID" value="OFW32335.1"/>
    <property type="molecule type" value="Genomic_DNA"/>
</dbReference>
<dbReference type="Proteomes" id="UP000178086">
    <property type="component" value="Unassembled WGS sequence"/>
</dbReference>
<evidence type="ECO:0000256" key="8">
    <source>
        <dbReference type="ARBA" id="ARBA00022679"/>
    </source>
</evidence>
<dbReference type="InterPro" id="IPR006700">
    <property type="entry name" value="RsmE"/>
</dbReference>
<comment type="caution">
    <text evidence="14">The sequence shown here is derived from an EMBL/GenBank/DDBJ whole genome shotgun (WGS) entry which is preliminary data.</text>
</comment>
<dbReference type="Gene3D" id="3.40.1280.10">
    <property type="match status" value="1"/>
</dbReference>
<keyword evidence="8" id="KW-0808">Transferase</keyword>
<dbReference type="AlphaFoldDB" id="A0A1F2UMW7"/>
<dbReference type="GO" id="GO:0005737">
    <property type="term" value="C:cytoplasm"/>
    <property type="evidence" value="ECO:0007669"/>
    <property type="project" value="UniProtKB-SubCell"/>
</dbReference>
<dbReference type="SUPFAM" id="SSF75217">
    <property type="entry name" value="alpha/beta knot"/>
    <property type="match status" value="1"/>
</dbReference>
<reference evidence="14 15" key="1">
    <citation type="journal article" date="2016" name="Nat. Commun.">
        <title>Thousands of microbial genomes shed light on interconnected biogeochemical processes in an aquifer system.</title>
        <authorList>
            <person name="Anantharaman K."/>
            <person name="Brown C.T."/>
            <person name="Hug L.A."/>
            <person name="Sharon I."/>
            <person name="Castelle C.J."/>
            <person name="Probst A.J."/>
            <person name="Thomas B.C."/>
            <person name="Singh A."/>
            <person name="Wilkins M.J."/>
            <person name="Karaoz U."/>
            <person name="Brodie E.L."/>
            <person name="Williams K.H."/>
            <person name="Hubbard S.S."/>
            <person name="Banfield J.F."/>
        </authorList>
    </citation>
    <scope>NUCLEOTIDE SEQUENCE [LARGE SCALE GENOMIC DNA]</scope>
</reference>
<dbReference type="CDD" id="cd18084">
    <property type="entry name" value="RsmE-like"/>
    <property type="match status" value="1"/>
</dbReference>
<keyword evidence="6" id="KW-0698">rRNA processing</keyword>
<dbReference type="PANTHER" id="PTHR30027:SF3">
    <property type="entry name" value="16S RRNA (URACIL(1498)-N(3))-METHYLTRANSFERASE"/>
    <property type="match status" value="1"/>
</dbReference>
<comment type="catalytic activity">
    <reaction evidence="12">
        <text>uridine(1498) in 16S rRNA + S-adenosyl-L-methionine = N(3)-methyluridine(1498) in 16S rRNA + S-adenosyl-L-homocysteine + H(+)</text>
        <dbReference type="Rhea" id="RHEA:42920"/>
        <dbReference type="Rhea" id="RHEA-COMP:10283"/>
        <dbReference type="Rhea" id="RHEA-COMP:10284"/>
        <dbReference type="ChEBI" id="CHEBI:15378"/>
        <dbReference type="ChEBI" id="CHEBI:57856"/>
        <dbReference type="ChEBI" id="CHEBI:59789"/>
        <dbReference type="ChEBI" id="CHEBI:65315"/>
        <dbReference type="ChEBI" id="CHEBI:74502"/>
        <dbReference type="EC" id="2.1.1.193"/>
    </reaction>
</comment>
<gene>
    <name evidence="14" type="ORF">A2074_02670</name>
</gene>
<evidence type="ECO:0000313" key="14">
    <source>
        <dbReference type="EMBL" id="OFW32335.1"/>
    </source>
</evidence>
<evidence type="ECO:0000256" key="12">
    <source>
        <dbReference type="ARBA" id="ARBA00047944"/>
    </source>
</evidence>
<feature type="domain" description="Ribosomal RNA small subunit methyltransferase E methyltransferase" evidence="13">
    <location>
        <begin position="1"/>
        <end position="142"/>
    </location>
</feature>
<comment type="subcellular location">
    <subcellularLocation>
        <location evidence="1">Cytoplasm</location>
    </subcellularLocation>
</comment>
<evidence type="ECO:0000259" key="13">
    <source>
        <dbReference type="Pfam" id="PF04452"/>
    </source>
</evidence>
<dbReference type="EC" id="2.1.1.193" evidence="3"/>
<dbReference type="InterPro" id="IPR029028">
    <property type="entry name" value="Alpha/beta_knot_MTases"/>
</dbReference>
<keyword evidence="7" id="KW-0489">Methyltransferase</keyword>
<evidence type="ECO:0000313" key="15">
    <source>
        <dbReference type="Proteomes" id="UP000178086"/>
    </source>
</evidence>
<keyword evidence="9" id="KW-0949">S-adenosyl-L-methionine</keyword>
<keyword evidence="5" id="KW-0963">Cytoplasm</keyword>